<dbReference type="Gramene" id="ESW34929">
    <property type="protein sequence ID" value="ESW34929"/>
    <property type="gene ID" value="PHAVU_001G192700g"/>
</dbReference>
<dbReference type="Gene3D" id="1.10.10.580">
    <property type="entry name" value="Structural maintenance of chromosome 1. Chain E"/>
    <property type="match status" value="1"/>
</dbReference>
<keyword evidence="8" id="KW-1185">Reference proteome</keyword>
<proteinExistence type="inferred from homology"/>
<feature type="region of interest" description="Disordered" evidence="4">
    <location>
        <begin position="253"/>
        <end position="276"/>
    </location>
</feature>
<evidence type="ECO:0000313" key="7">
    <source>
        <dbReference type="EMBL" id="ESW34929.1"/>
    </source>
</evidence>
<dbReference type="GO" id="GO:0005634">
    <property type="term" value="C:nucleus"/>
    <property type="evidence" value="ECO:0007669"/>
    <property type="project" value="UniProtKB-SubCell"/>
</dbReference>
<evidence type="ECO:0000256" key="1">
    <source>
        <dbReference type="ARBA" id="ARBA00004123"/>
    </source>
</evidence>
<name>V7CXS2_PHAVU</name>
<dbReference type="InterPro" id="IPR006909">
    <property type="entry name" value="Rad21/Rec8_C_eu"/>
</dbReference>
<comment type="subcellular location">
    <subcellularLocation>
        <location evidence="1">Nucleus</location>
    </subcellularLocation>
</comment>
<feature type="region of interest" description="Disordered" evidence="4">
    <location>
        <begin position="102"/>
        <end position="168"/>
    </location>
</feature>
<dbReference type="SUPFAM" id="SSF46785">
    <property type="entry name" value="Winged helix' DNA-binding domain"/>
    <property type="match status" value="1"/>
</dbReference>
<dbReference type="InterPro" id="IPR036390">
    <property type="entry name" value="WH_DNA-bd_sf"/>
</dbReference>
<dbReference type="EMBL" id="CM002288">
    <property type="protein sequence ID" value="ESW34929.1"/>
    <property type="molecule type" value="Genomic_DNA"/>
</dbReference>
<dbReference type="GO" id="GO:0003682">
    <property type="term" value="F:chromatin binding"/>
    <property type="evidence" value="ECO:0007669"/>
    <property type="project" value="TreeGrafter"/>
</dbReference>
<dbReference type="Proteomes" id="UP000000226">
    <property type="component" value="Chromosome 1"/>
</dbReference>
<dbReference type="STRING" id="3885.V7CXS2"/>
<dbReference type="GO" id="GO:0051754">
    <property type="term" value="P:meiotic sister chromatid cohesion, centromeric"/>
    <property type="evidence" value="ECO:0007669"/>
    <property type="project" value="TreeGrafter"/>
</dbReference>
<feature type="domain" description="Rad21/Rec8-like protein N-terminal" evidence="6">
    <location>
        <begin position="9"/>
        <end position="40"/>
    </location>
</feature>
<feature type="domain" description="Rad21/Rec8-like protein C-terminal eukaryotic" evidence="5">
    <location>
        <begin position="409"/>
        <end position="459"/>
    </location>
</feature>
<feature type="region of interest" description="Disordered" evidence="4">
    <location>
        <begin position="292"/>
        <end position="343"/>
    </location>
</feature>
<dbReference type="InterPro" id="IPR039781">
    <property type="entry name" value="Rad21/Rec8-like"/>
</dbReference>
<dbReference type="AlphaFoldDB" id="V7CXS2"/>
<evidence type="ECO:0000256" key="3">
    <source>
        <dbReference type="ARBA" id="ARBA00023242"/>
    </source>
</evidence>
<keyword evidence="3" id="KW-0539">Nucleus</keyword>
<sequence length="459" mass="51627">MKDGCDYARKKLDKLNIIKICEEILNPSVPMALRLSGILMRLDSVGLPFTNNEAREDQDPSKFHQADVENITLFERFETFQANADPLNCFERFDIEGDEETQVNITSRDQIPSMLIPSLPHEDQPTRADMFQDLPGQQNNQQPNEAVTPRQEPRRRGPNKRKRRERLGIEMDYEQTILPVHIYQHWLQDASDIVSRRGRKKKQTNVLSSTKIANLMKLPPVALIGDSFTAENNNIYYPAPILDLWIKSIQPPHDSPSERISAYHPPEPSFSSPQGVHNGDFMQFASLLRGHESTPHVSSRKAGDSAHSFPRPASEHGPASHSDFDSGRLKNRRYSPSANSSGGFEPLVEDVNFKLARLYEDGPTPDQELLVETGPTQTQVNINHPSDRITYSIQAQLKAHFDTPGTPPVESLHNLAAGMTRTSASQLFYQICVLASGDALKVEQKVPYGDILFSRGLKM</sequence>
<accession>V7CXS2</accession>
<gene>
    <name evidence="7" type="ORF">PHAVU_001G192700g</name>
</gene>
<dbReference type="OrthoDB" id="10071381at2759"/>
<evidence type="ECO:0000313" key="8">
    <source>
        <dbReference type="Proteomes" id="UP000000226"/>
    </source>
</evidence>
<evidence type="ECO:0000256" key="4">
    <source>
        <dbReference type="SAM" id="MobiDB-lite"/>
    </source>
</evidence>
<dbReference type="eggNOG" id="KOG1213">
    <property type="taxonomic scope" value="Eukaryota"/>
</dbReference>
<dbReference type="GO" id="GO:0008278">
    <property type="term" value="C:cohesin complex"/>
    <property type="evidence" value="ECO:0007669"/>
    <property type="project" value="InterPro"/>
</dbReference>
<feature type="compositionally biased region" description="Polar residues" evidence="4">
    <location>
        <begin position="135"/>
        <end position="145"/>
    </location>
</feature>
<comment type="similarity">
    <text evidence="2">Belongs to the rad21 family.</text>
</comment>
<dbReference type="OMA" id="RFDIAND"/>
<protein>
    <recommendedName>
        <fullName evidence="9">Rad21/Rec8-like protein C-terminal eukaryotic domain-containing protein</fullName>
    </recommendedName>
</protein>
<dbReference type="CDD" id="cd21793">
    <property type="entry name" value="Rad21_Rec8_M_AtSYN1-like"/>
    <property type="match status" value="1"/>
</dbReference>
<reference evidence="8" key="1">
    <citation type="journal article" date="2014" name="Nat. Genet.">
        <title>A reference genome for common bean and genome-wide analysis of dual domestications.</title>
        <authorList>
            <person name="Schmutz J."/>
            <person name="McClean P.E."/>
            <person name="Mamidi S."/>
            <person name="Wu G.A."/>
            <person name="Cannon S.B."/>
            <person name="Grimwood J."/>
            <person name="Jenkins J."/>
            <person name="Shu S."/>
            <person name="Song Q."/>
            <person name="Chavarro C."/>
            <person name="Torres-Torres M."/>
            <person name="Geffroy V."/>
            <person name="Moghaddam S.M."/>
            <person name="Gao D."/>
            <person name="Abernathy B."/>
            <person name="Barry K."/>
            <person name="Blair M."/>
            <person name="Brick M.A."/>
            <person name="Chovatia M."/>
            <person name="Gepts P."/>
            <person name="Goodstein D.M."/>
            <person name="Gonzales M."/>
            <person name="Hellsten U."/>
            <person name="Hyten D.L."/>
            <person name="Jia G."/>
            <person name="Kelly J.D."/>
            <person name="Kudrna D."/>
            <person name="Lee R."/>
            <person name="Richard M.M."/>
            <person name="Miklas P.N."/>
            <person name="Osorno J.M."/>
            <person name="Rodrigues J."/>
            <person name="Thareau V."/>
            <person name="Urrea C.A."/>
            <person name="Wang M."/>
            <person name="Yu Y."/>
            <person name="Zhang M."/>
            <person name="Wing R.A."/>
            <person name="Cregan P.B."/>
            <person name="Rokhsar D.S."/>
            <person name="Jackson S.A."/>
        </authorList>
    </citation>
    <scope>NUCLEOTIDE SEQUENCE [LARGE SCALE GENOMIC DNA]</scope>
    <source>
        <strain evidence="8">cv. G19833</strain>
    </source>
</reference>
<dbReference type="PANTHER" id="PTHR12585">
    <property type="entry name" value="SCC1 / RAD21 FAMILY MEMBER"/>
    <property type="match status" value="1"/>
</dbReference>
<dbReference type="InterPro" id="IPR023093">
    <property type="entry name" value="ScpA-like_C"/>
</dbReference>
<evidence type="ECO:0008006" key="9">
    <source>
        <dbReference type="Google" id="ProtNLM"/>
    </source>
</evidence>
<evidence type="ECO:0000256" key="2">
    <source>
        <dbReference type="ARBA" id="ARBA00009870"/>
    </source>
</evidence>
<dbReference type="PANTHER" id="PTHR12585:SF64">
    <property type="entry name" value="SISTER CHROMATID COHESION 1 PROTEIN 1"/>
    <property type="match status" value="1"/>
</dbReference>
<dbReference type="Pfam" id="PF04824">
    <property type="entry name" value="Rad21_Rec8"/>
    <property type="match status" value="1"/>
</dbReference>
<dbReference type="InterPro" id="IPR006910">
    <property type="entry name" value="Rad21_Rec8_N"/>
</dbReference>
<feature type="compositionally biased region" description="Basic residues" evidence="4">
    <location>
        <begin position="156"/>
        <end position="165"/>
    </location>
</feature>
<organism evidence="7 8">
    <name type="scientific">Phaseolus vulgaris</name>
    <name type="common">Kidney bean</name>
    <name type="synonym">French bean</name>
    <dbReference type="NCBI Taxonomy" id="3885"/>
    <lineage>
        <taxon>Eukaryota</taxon>
        <taxon>Viridiplantae</taxon>
        <taxon>Streptophyta</taxon>
        <taxon>Embryophyta</taxon>
        <taxon>Tracheophyta</taxon>
        <taxon>Spermatophyta</taxon>
        <taxon>Magnoliopsida</taxon>
        <taxon>eudicotyledons</taxon>
        <taxon>Gunneridae</taxon>
        <taxon>Pentapetalae</taxon>
        <taxon>rosids</taxon>
        <taxon>fabids</taxon>
        <taxon>Fabales</taxon>
        <taxon>Fabaceae</taxon>
        <taxon>Papilionoideae</taxon>
        <taxon>50 kb inversion clade</taxon>
        <taxon>NPAAA clade</taxon>
        <taxon>indigoferoid/millettioid clade</taxon>
        <taxon>Phaseoleae</taxon>
        <taxon>Phaseolus</taxon>
    </lineage>
</organism>
<dbReference type="Pfam" id="PF04825">
    <property type="entry name" value="Rad21_Rec8_N"/>
    <property type="match status" value="1"/>
</dbReference>
<evidence type="ECO:0000259" key="6">
    <source>
        <dbReference type="Pfam" id="PF04825"/>
    </source>
</evidence>
<evidence type="ECO:0000259" key="5">
    <source>
        <dbReference type="Pfam" id="PF04824"/>
    </source>
</evidence>